<dbReference type="EMBL" id="JAAEDI010000024">
    <property type="protein sequence ID" value="MBR0652084.1"/>
    <property type="molecule type" value="Genomic_DNA"/>
</dbReference>
<sequence length="190" mass="19829">MKHLVLCGLLAMAVATALPTHADEVEDSIREGLEAYGRRDLGTARQALEQAVQLLAQKNADRLGAILPAPLAGWTAEDGEAQTSAAGMALLGGGIQASRTYRRGDASVEIQVIGDSPLVAQLIPVISSPALAASMGRLVRVGSARAIQTQDGKLMMVVANRFLISVEGSASAEDKQRYAGAIDLAALERL</sequence>
<protein>
    <submittedName>
        <fullName evidence="2">Uncharacterized protein</fullName>
    </submittedName>
</protein>
<comment type="caution">
    <text evidence="2">The sequence shown here is derived from an EMBL/GenBank/DDBJ whole genome shotgun (WGS) entry which is preliminary data.</text>
</comment>
<name>A0ABS5EM42_9PROT</name>
<keyword evidence="3" id="KW-1185">Reference proteome</keyword>
<evidence type="ECO:0000256" key="1">
    <source>
        <dbReference type="SAM" id="SignalP"/>
    </source>
</evidence>
<evidence type="ECO:0000313" key="3">
    <source>
        <dbReference type="Proteomes" id="UP000698752"/>
    </source>
</evidence>
<evidence type="ECO:0000313" key="2">
    <source>
        <dbReference type="EMBL" id="MBR0652084.1"/>
    </source>
</evidence>
<reference evidence="3" key="1">
    <citation type="journal article" date="2021" name="Syst. Appl. Microbiol.">
        <title>Roseomonas hellenica sp. nov., isolated from roots of wild-growing Alkanna tinctoria.</title>
        <authorList>
            <person name="Rat A."/>
            <person name="Naranjo H.D."/>
            <person name="Lebbe L."/>
            <person name="Cnockaert M."/>
            <person name="Krigas N."/>
            <person name="Grigoriadou K."/>
            <person name="Maloupa E."/>
            <person name="Willems A."/>
        </authorList>
    </citation>
    <scope>NUCLEOTIDE SEQUENCE [LARGE SCALE GENOMIC DNA]</scope>
    <source>
        <strain evidence="3">LMG 31159</strain>
    </source>
</reference>
<dbReference type="RefSeq" id="WP_211870799.1">
    <property type="nucleotide sequence ID" value="NZ_JAAEDI010000024.1"/>
</dbReference>
<gene>
    <name evidence="2" type="ORF">GXW78_20675</name>
</gene>
<feature type="chain" id="PRO_5046582841" evidence="1">
    <location>
        <begin position="23"/>
        <end position="190"/>
    </location>
</feature>
<dbReference type="Proteomes" id="UP000698752">
    <property type="component" value="Unassembled WGS sequence"/>
</dbReference>
<feature type="signal peptide" evidence="1">
    <location>
        <begin position="1"/>
        <end position="22"/>
    </location>
</feature>
<organism evidence="2 3">
    <name type="scientific">Neoroseomonas terrae</name>
    <dbReference type="NCBI Taxonomy" id="424799"/>
    <lineage>
        <taxon>Bacteria</taxon>
        <taxon>Pseudomonadati</taxon>
        <taxon>Pseudomonadota</taxon>
        <taxon>Alphaproteobacteria</taxon>
        <taxon>Acetobacterales</taxon>
        <taxon>Acetobacteraceae</taxon>
        <taxon>Neoroseomonas</taxon>
    </lineage>
</organism>
<accession>A0ABS5EM42</accession>
<keyword evidence="1" id="KW-0732">Signal</keyword>
<proteinExistence type="predicted"/>